<dbReference type="Gene3D" id="3.10.180.10">
    <property type="entry name" value="2,3-Dihydroxybiphenyl 1,2-Dioxygenase, domain 1"/>
    <property type="match status" value="1"/>
</dbReference>
<dbReference type="EMBL" id="JZEX01000088">
    <property type="protein sequence ID" value="KKB12118.1"/>
    <property type="molecule type" value="Genomic_DNA"/>
</dbReference>
<dbReference type="GO" id="GO:0016829">
    <property type="term" value="F:lyase activity"/>
    <property type="evidence" value="ECO:0007669"/>
    <property type="project" value="UniProtKB-KW"/>
</dbReference>
<dbReference type="AlphaFoldDB" id="A0A0F5FTH8"/>
<dbReference type="GO" id="GO:0004493">
    <property type="term" value="F:methylmalonyl-CoA epimerase activity"/>
    <property type="evidence" value="ECO:0007669"/>
    <property type="project" value="TreeGrafter"/>
</dbReference>
<organism evidence="3 4">
    <name type="scientific">Devosia geojensis</name>
    <dbReference type="NCBI Taxonomy" id="443610"/>
    <lineage>
        <taxon>Bacteria</taxon>
        <taxon>Pseudomonadati</taxon>
        <taxon>Pseudomonadota</taxon>
        <taxon>Alphaproteobacteria</taxon>
        <taxon>Hyphomicrobiales</taxon>
        <taxon>Devosiaceae</taxon>
        <taxon>Devosia</taxon>
    </lineage>
</organism>
<dbReference type="STRING" id="443610.VE25_08625"/>
<dbReference type="InterPro" id="IPR051785">
    <property type="entry name" value="MMCE/EMCE_epimerase"/>
</dbReference>
<keyword evidence="1" id="KW-0479">Metal-binding</keyword>
<dbReference type="Pfam" id="PF00903">
    <property type="entry name" value="Glyoxalase"/>
    <property type="match status" value="1"/>
</dbReference>
<dbReference type="PANTHER" id="PTHR43048">
    <property type="entry name" value="METHYLMALONYL-COA EPIMERASE"/>
    <property type="match status" value="1"/>
</dbReference>
<evidence type="ECO:0000259" key="2">
    <source>
        <dbReference type="PROSITE" id="PS51819"/>
    </source>
</evidence>
<evidence type="ECO:0000256" key="1">
    <source>
        <dbReference type="ARBA" id="ARBA00022723"/>
    </source>
</evidence>
<dbReference type="RefSeq" id="WP_046108209.1">
    <property type="nucleotide sequence ID" value="NZ_JZEX01000088.1"/>
</dbReference>
<dbReference type="GO" id="GO:0046872">
    <property type="term" value="F:metal ion binding"/>
    <property type="evidence" value="ECO:0007669"/>
    <property type="project" value="UniProtKB-KW"/>
</dbReference>
<dbReference type="InterPro" id="IPR037523">
    <property type="entry name" value="VOC_core"/>
</dbReference>
<dbReference type="Proteomes" id="UP000033632">
    <property type="component" value="Unassembled WGS sequence"/>
</dbReference>
<gene>
    <name evidence="3" type="ORF">VE25_08625</name>
</gene>
<dbReference type="SUPFAM" id="SSF54593">
    <property type="entry name" value="Glyoxalase/Bleomycin resistance protein/Dihydroxybiphenyl dioxygenase"/>
    <property type="match status" value="1"/>
</dbReference>
<evidence type="ECO:0000313" key="3">
    <source>
        <dbReference type="EMBL" id="KKB12118.1"/>
    </source>
</evidence>
<proteinExistence type="predicted"/>
<sequence length="132" mass="14550">MLIGFEHVGMTSGNLDRTIDFYVGLLGLDLVLRKRQTRGEVAFLDAGGGMLEVIAPDREVDLARDVPEGVAGIRHLTLAYDDIDEVVTRLEAAGIEIIERPRLAYNSEILKRVAFCRDPDGIIVELAERSAN</sequence>
<keyword evidence="4" id="KW-1185">Reference proteome</keyword>
<dbReference type="InterPro" id="IPR029068">
    <property type="entry name" value="Glyas_Bleomycin-R_OHBP_Dase"/>
</dbReference>
<dbReference type="GO" id="GO:0046491">
    <property type="term" value="P:L-methylmalonyl-CoA metabolic process"/>
    <property type="evidence" value="ECO:0007669"/>
    <property type="project" value="TreeGrafter"/>
</dbReference>
<reference evidence="3 4" key="1">
    <citation type="submission" date="2015-03" db="EMBL/GenBank/DDBJ databases">
        <authorList>
            <person name="Hassan Y.I."/>
            <person name="Lepp D."/>
            <person name="Li X.-Z."/>
            <person name="Zhou T."/>
        </authorList>
    </citation>
    <scope>NUCLEOTIDE SEQUENCE [LARGE SCALE GENOMIC DNA]</scope>
    <source>
        <strain evidence="3 4">BD-c194</strain>
    </source>
</reference>
<name>A0A0F5FTH8_9HYPH</name>
<comment type="caution">
    <text evidence="3">The sequence shown here is derived from an EMBL/GenBank/DDBJ whole genome shotgun (WGS) entry which is preliminary data.</text>
</comment>
<evidence type="ECO:0000313" key="4">
    <source>
        <dbReference type="Proteomes" id="UP000033632"/>
    </source>
</evidence>
<protein>
    <submittedName>
        <fullName evidence="3">Lactoylglutathione lyase</fullName>
    </submittedName>
</protein>
<keyword evidence="3" id="KW-0456">Lyase</keyword>
<accession>A0A0F5FTH8</accession>
<dbReference type="OrthoDB" id="4725692at2"/>
<feature type="domain" description="VOC" evidence="2">
    <location>
        <begin position="4"/>
        <end position="129"/>
    </location>
</feature>
<dbReference type="InterPro" id="IPR004360">
    <property type="entry name" value="Glyas_Fos-R_dOase_dom"/>
</dbReference>
<dbReference type="PROSITE" id="PS51819">
    <property type="entry name" value="VOC"/>
    <property type="match status" value="1"/>
</dbReference>
<dbReference type="PANTHER" id="PTHR43048:SF3">
    <property type="entry name" value="METHYLMALONYL-COA EPIMERASE, MITOCHONDRIAL"/>
    <property type="match status" value="1"/>
</dbReference>
<dbReference type="PATRIC" id="fig|443610.3.peg.4302"/>